<reference evidence="1 2" key="1">
    <citation type="submission" date="2015-12" db="EMBL/GenBank/DDBJ databases">
        <title>Draft genome sequence of Moniliophthora roreri, the causal agent of frosty pod rot of cacao.</title>
        <authorList>
            <person name="Aime M.C."/>
            <person name="Diaz-Valderrama J.R."/>
            <person name="Kijpornyongpan T."/>
            <person name="Phillips-Mora W."/>
        </authorList>
    </citation>
    <scope>NUCLEOTIDE SEQUENCE [LARGE SCALE GENOMIC DNA]</scope>
    <source>
        <strain evidence="1 2">MCA 2952</strain>
    </source>
</reference>
<evidence type="ECO:0000313" key="1">
    <source>
        <dbReference type="EMBL" id="KTB40025.1"/>
    </source>
</evidence>
<dbReference type="Proteomes" id="UP000054988">
    <property type="component" value="Unassembled WGS sequence"/>
</dbReference>
<gene>
    <name evidence="1" type="ORF">WG66_7399</name>
</gene>
<protein>
    <submittedName>
        <fullName evidence="1">Uncharacterized protein</fullName>
    </submittedName>
</protein>
<sequence length="29" mass="3428">MENPLQCFMQFVNTRENGNCFVLFNRGSM</sequence>
<comment type="caution">
    <text evidence="1">The sequence shown here is derived from an EMBL/GenBank/DDBJ whole genome shotgun (WGS) entry which is preliminary data.</text>
</comment>
<accession>A0A0W0FUJ6</accession>
<proteinExistence type="predicted"/>
<evidence type="ECO:0000313" key="2">
    <source>
        <dbReference type="Proteomes" id="UP000054988"/>
    </source>
</evidence>
<organism evidence="1 2">
    <name type="scientific">Moniliophthora roreri</name>
    <name type="common">Frosty pod rot fungus</name>
    <name type="synonym">Monilia roreri</name>
    <dbReference type="NCBI Taxonomy" id="221103"/>
    <lineage>
        <taxon>Eukaryota</taxon>
        <taxon>Fungi</taxon>
        <taxon>Dikarya</taxon>
        <taxon>Basidiomycota</taxon>
        <taxon>Agaricomycotina</taxon>
        <taxon>Agaricomycetes</taxon>
        <taxon>Agaricomycetidae</taxon>
        <taxon>Agaricales</taxon>
        <taxon>Marasmiineae</taxon>
        <taxon>Marasmiaceae</taxon>
        <taxon>Moniliophthora</taxon>
    </lineage>
</organism>
<dbReference type="EMBL" id="LATX01001617">
    <property type="protein sequence ID" value="KTB40025.1"/>
    <property type="molecule type" value="Genomic_DNA"/>
</dbReference>
<dbReference type="AlphaFoldDB" id="A0A0W0FUJ6"/>
<name>A0A0W0FUJ6_MONRR</name>